<protein>
    <submittedName>
        <fullName evidence="2">Membrane protein</fullName>
    </submittedName>
</protein>
<dbReference type="AlphaFoldDB" id="A0A173YPA5"/>
<proteinExistence type="predicted"/>
<evidence type="ECO:0000313" key="3">
    <source>
        <dbReference type="Proteomes" id="UP000095558"/>
    </source>
</evidence>
<gene>
    <name evidence="2" type="ORF">ERS852470_00426</name>
</gene>
<keyword evidence="1" id="KW-1133">Transmembrane helix</keyword>
<sequence length="125" mass="13271">MEWKDYFNNVLKGVVGAIAVVTVLTAILSLVMSFVDISSGMFSAIYVVITSISLIFGTIFAAKLYGHKGWLVGLSVGVLFYISLYAIGVLFGAEATLGLYDLMKFSLCVVVGILSGMLGINLGSD</sequence>
<organism evidence="2 3">
    <name type="scientific">Clostridium disporicum</name>
    <dbReference type="NCBI Taxonomy" id="84024"/>
    <lineage>
        <taxon>Bacteria</taxon>
        <taxon>Bacillati</taxon>
        <taxon>Bacillota</taxon>
        <taxon>Clostridia</taxon>
        <taxon>Eubacteriales</taxon>
        <taxon>Clostridiaceae</taxon>
        <taxon>Clostridium</taxon>
    </lineage>
</organism>
<dbReference type="EMBL" id="CYZV01000003">
    <property type="protein sequence ID" value="CUN65991.1"/>
    <property type="molecule type" value="Genomic_DNA"/>
</dbReference>
<feature type="transmembrane region" description="Helical" evidence="1">
    <location>
        <begin position="69"/>
        <end position="91"/>
    </location>
</feature>
<keyword evidence="1" id="KW-0472">Membrane</keyword>
<feature type="transmembrane region" description="Helical" evidence="1">
    <location>
        <begin position="41"/>
        <end position="62"/>
    </location>
</feature>
<dbReference type="Proteomes" id="UP000095558">
    <property type="component" value="Unassembled WGS sequence"/>
</dbReference>
<keyword evidence="1" id="KW-0812">Transmembrane</keyword>
<dbReference type="NCBIfam" id="TIGR04086">
    <property type="entry name" value="TIGR04086_membr"/>
    <property type="match status" value="1"/>
</dbReference>
<dbReference type="GeneID" id="83010391"/>
<dbReference type="InterPro" id="IPR023804">
    <property type="entry name" value="DUF3792_TM"/>
</dbReference>
<feature type="transmembrane region" description="Helical" evidence="1">
    <location>
        <begin position="103"/>
        <end position="123"/>
    </location>
</feature>
<dbReference type="OrthoDB" id="2086722at2"/>
<reference evidence="2 3" key="1">
    <citation type="submission" date="2015-09" db="EMBL/GenBank/DDBJ databases">
        <authorList>
            <consortium name="Pathogen Informatics"/>
        </authorList>
    </citation>
    <scope>NUCLEOTIDE SEQUENCE [LARGE SCALE GENOMIC DNA]</scope>
    <source>
        <strain evidence="2 3">2789STDY5834855</strain>
    </source>
</reference>
<dbReference type="RefSeq" id="WP_042393771.1">
    <property type="nucleotide sequence ID" value="NZ_CYYT01000032.1"/>
</dbReference>
<dbReference type="Pfam" id="PF12670">
    <property type="entry name" value="DUF3792"/>
    <property type="match status" value="1"/>
</dbReference>
<name>A0A173YPA5_9CLOT</name>
<evidence type="ECO:0000256" key="1">
    <source>
        <dbReference type="SAM" id="Phobius"/>
    </source>
</evidence>
<accession>A0A173YPA5</accession>
<evidence type="ECO:0000313" key="2">
    <source>
        <dbReference type="EMBL" id="CUN65991.1"/>
    </source>
</evidence>
<feature type="transmembrane region" description="Helical" evidence="1">
    <location>
        <begin position="12"/>
        <end position="35"/>
    </location>
</feature>